<accession>A0AAW1UW17</accession>
<comment type="caution">
    <text evidence="1">The sequence shown here is derived from an EMBL/GenBank/DDBJ whole genome shotgun (WGS) entry which is preliminary data.</text>
</comment>
<gene>
    <name evidence="1" type="ORF">WA026_021607</name>
</gene>
<protein>
    <submittedName>
        <fullName evidence="1">Uncharacterized protein</fullName>
    </submittedName>
</protein>
<evidence type="ECO:0000313" key="1">
    <source>
        <dbReference type="EMBL" id="KAK9887299.1"/>
    </source>
</evidence>
<dbReference type="EMBL" id="JARQZJ010000107">
    <property type="protein sequence ID" value="KAK9887299.1"/>
    <property type="molecule type" value="Genomic_DNA"/>
</dbReference>
<dbReference type="Proteomes" id="UP001431783">
    <property type="component" value="Unassembled WGS sequence"/>
</dbReference>
<reference evidence="1 2" key="1">
    <citation type="submission" date="2023-03" db="EMBL/GenBank/DDBJ databases">
        <title>Genome insight into feeding habits of ladybird beetles.</title>
        <authorList>
            <person name="Li H.-S."/>
            <person name="Huang Y.-H."/>
            <person name="Pang H."/>
        </authorList>
    </citation>
    <scope>NUCLEOTIDE SEQUENCE [LARGE SCALE GENOMIC DNA]</scope>
    <source>
        <strain evidence="1">SYSU_2023b</strain>
        <tissue evidence="1">Whole body</tissue>
    </source>
</reference>
<sequence length="85" mass="9858">PYLLILRRSCNLYTWPLAQSLRTTGYLSCLARSREVVIEGSIGVYAVNWDNTFGSIEYLPEAVRLVSNYTNDDYCKHIIFLKMVY</sequence>
<proteinExistence type="predicted"/>
<keyword evidence="2" id="KW-1185">Reference proteome</keyword>
<feature type="non-terminal residue" evidence="1">
    <location>
        <position position="1"/>
    </location>
</feature>
<evidence type="ECO:0000313" key="2">
    <source>
        <dbReference type="Proteomes" id="UP001431783"/>
    </source>
</evidence>
<dbReference type="AlphaFoldDB" id="A0AAW1UW17"/>
<name>A0AAW1UW17_9CUCU</name>
<organism evidence="1 2">
    <name type="scientific">Henosepilachna vigintioctopunctata</name>
    <dbReference type="NCBI Taxonomy" id="420089"/>
    <lineage>
        <taxon>Eukaryota</taxon>
        <taxon>Metazoa</taxon>
        <taxon>Ecdysozoa</taxon>
        <taxon>Arthropoda</taxon>
        <taxon>Hexapoda</taxon>
        <taxon>Insecta</taxon>
        <taxon>Pterygota</taxon>
        <taxon>Neoptera</taxon>
        <taxon>Endopterygota</taxon>
        <taxon>Coleoptera</taxon>
        <taxon>Polyphaga</taxon>
        <taxon>Cucujiformia</taxon>
        <taxon>Coccinelloidea</taxon>
        <taxon>Coccinellidae</taxon>
        <taxon>Epilachninae</taxon>
        <taxon>Epilachnini</taxon>
        <taxon>Henosepilachna</taxon>
    </lineage>
</organism>